<comment type="caution">
    <text evidence="1">The sequence shown here is derived from an EMBL/GenBank/DDBJ whole genome shotgun (WGS) entry which is preliminary data.</text>
</comment>
<dbReference type="EMBL" id="JTJR01000038">
    <property type="protein sequence ID" value="OBX03794.1"/>
    <property type="molecule type" value="Genomic_DNA"/>
</dbReference>
<dbReference type="STRING" id="505345.QV06_09425"/>
<dbReference type="Proteomes" id="UP000092626">
    <property type="component" value="Unassembled WGS sequence"/>
</dbReference>
<accession>A0A1A7PNZ7</accession>
<name>A0A1A7PNZ7_9PAST</name>
<protein>
    <submittedName>
        <fullName evidence="1">Uncharacterized protein</fullName>
    </submittedName>
</protein>
<reference evidence="1 2" key="1">
    <citation type="submission" date="2014-11" db="EMBL/GenBank/DDBJ databases">
        <title>Pan-genome of Gallibacterium spp.</title>
        <authorList>
            <person name="Kudirkiene E."/>
            <person name="Bojesen A.M."/>
        </authorList>
    </citation>
    <scope>NUCLEOTIDE SEQUENCE [LARGE SCALE GENOMIC DNA]</scope>
    <source>
        <strain evidence="1 2">59/S3/89</strain>
    </source>
</reference>
<organism evidence="1 2">
    <name type="scientific">Gallibacterium genomosp. 3</name>
    <dbReference type="NCBI Taxonomy" id="505345"/>
    <lineage>
        <taxon>Bacteria</taxon>
        <taxon>Pseudomonadati</taxon>
        <taxon>Pseudomonadota</taxon>
        <taxon>Gammaproteobacteria</taxon>
        <taxon>Pasteurellales</taxon>
        <taxon>Pasteurellaceae</taxon>
        <taxon>Gallibacterium</taxon>
    </lineage>
</organism>
<gene>
    <name evidence="1" type="ORF">QV06_09425</name>
</gene>
<evidence type="ECO:0000313" key="2">
    <source>
        <dbReference type="Proteomes" id="UP000092626"/>
    </source>
</evidence>
<proteinExistence type="predicted"/>
<evidence type="ECO:0000313" key="1">
    <source>
        <dbReference type="EMBL" id="OBX03794.1"/>
    </source>
</evidence>
<dbReference type="AlphaFoldDB" id="A0A1A7PNZ7"/>
<sequence length="102" mass="12210">MDIFEKLNQQAIIIKKQAFKSLKNRLFLACQQYKTDSEWMEFFDELLLNESYHDITNAIQLLKVSQVYKDKLQHILNISQFYHVQTAENADHRTLNQFEVTL</sequence>